<reference evidence="4 5" key="1">
    <citation type="journal article" date="2020" name="Nat. Food">
        <title>A phased Vanilla planifolia genome enables genetic improvement of flavour and production.</title>
        <authorList>
            <person name="Hasing T."/>
            <person name="Tang H."/>
            <person name="Brym M."/>
            <person name="Khazi F."/>
            <person name="Huang T."/>
            <person name="Chambers A.H."/>
        </authorList>
    </citation>
    <scope>NUCLEOTIDE SEQUENCE [LARGE SCALE GENOMIC DNA]</scope>
    <source>
        <tissue evidence="3">Leaf</tissue>
    </source>
</reference>
<evidence type="ECO:0000313" key="3">
    <source>
        <dbReference type="EMBL" id="KAG0446017.1"/>
    </source>
</evidence>
<evidence type="ECO:0000256" key="1">
    <source>
        <dbReference type="SAM" id="MobiDB-lite"/>
    </source>
</evidence>
<sequence>MMSTVARPEISSDRVGKGAGGDKTPAGLVLSLARHEEEEGGGGGGRSETGEAVTKRREVDEPSSTAGRYSWIDRRSFMPAMWEAQRG</sequence>
<gene>
    <name evidence="3" type="ORF">HPP92_029043</name>
    <name evidence="2" type="ORF">HPP92_029054</name>
</gene>
<feature type="region of interest" description="Disordered" evidence="1">
    <location>
        <begin position="1"/>
        <end position="68"/>
    </location>
</feature>
<dbReference type="AlphaFoldDB" id="A0A835U2K4"/>
<proteinExistence type="predicted"/>
<comment type="caution">
    <text evidence="3">The sequence shown here is derived from an EMBL/GenBank/DDBJ whole genome shotgun (WGS) entry which is preliminary data.</text>
</comment>
<keyword evidence="4" id="KW-1185">Reference proteome</keyword>
<evidence type="ECO:0000313" key="2">
    <source>
        <dbReference type="EMBL" id="KAG0446008.1"/>
    </source>
</evidence>
<evidence type="ECO:0000313" key="4">
    <source>
        <dbReference type="Proteomes" id="UP000636800"/>
    </source>
</evidence>
<evidence type="ECO:0000313" key="5">
    <source>
        <dbReference type="Proteomes" id="UP000639772"/>
    </source>
</evidence>
<dbReference type="Proteomes" id="UP000639772">
    <property type="component" value="Unassembled WGS sequence"/>
</dbReference>
<accession>A0A835U2K4</accession>
<protein>
    <submittedName>
        <fullName evidence="3">Uncharacterized protein</fullName>
    </submittedName>
</protein>
<dbReference type="EMBL" id="JADCNL010000624">
    <property type="protein sequence ID" value="KAG0446017.1"/>
    <property type="molecule type" value="Genomic_DNA"/>
</dbReference>
<dbReference type="EMBL" id="JADCNM010000625">
    <property type="protein sequence ID" value="KAG0446008.1"/>
    <property type="molecule type" value="Genomic_DNA"/>
</dbReference>
<organism evidence="3 4">
    <name type="scientific">Vanilla planifolia</name>
    <name type="common">Vanilla</name>
    <dbReference type="NCBI Taxonomy" id="51239"/>
    <lineage>
        <taxon>Eukaryota</taxon>
        <taxon>Viridiplantae</taxon>
        <taxon>Streptophyta</taxon>
        <taxon>Embryophyta</taxon>
        <taxon>Tracheophyta</taxon>
        <taxon>Spermatophyta</taxon>
        <taxon>Magnoliopsida</taxon>
        <taxon>Liliopsida</taxon>
        <taxon>Asparagales</taxon>
        <taxon>Orchidaceae</taxon>
        <taxon>Vanilloideae</taxon>
        <taxon>Vanilleae</taxon>
        <taxon>Vanilla</taxon>
    </lineage>
</organism>
<name>A0A835U2K4_VANPL</name>
<dbReference type="Proteomes" id="UP000636800">
    <property type="component" value="Unassembled WGS sequence"/>
</dbReference>